<dbReference type="OrthoDB" id="5343867at2"/>
<dbReference type="HOGENOM" id="CLU_1431864_0_0_7"/>
<reference evidence="1 2" key="1">
    <citation type="journal article" date="2010" name="Stand. Genomic Sci.">
        <title>Complete genome sequence of Arcobacter nitrofigilis type strain (CI).</title>
        <authorList>
            <person name="Pati A."/>
            <person name="Gronow S."/>
            <person name="Lapidus A."/>
            <person name="Copeland A."/>
            <person name="Glavina Del Rio T."/>
            <person name="Nolan M."/>
            <person name="Lucas S."/>
            <person name="Tice H."/>
            <person name="Cheng J.F."/>
            <person name="Han C."/>
            <person name="Chertkov O."/>
            <person name="Bruce D."/>
            <person name="Tapia R."/>
            <person name="Goodwin L."/>
            <person name="Pitluck S."/>
            <person name="Liolios K."/>
            <person name="Ivanova N."/>
            <person name="Mavromatis K."/>
            <person name="Chen A."/>
            <person name="Palaniappan K."/>
            <person name="Land M."/>
            <person name="Hauser L."/>
            <person name="Chang Y.J."/>
            <person name="Jeffries C.D."/>
            <person name="Detter J.C."/>
            <person name="Rohde M."/>
            <person name="Goker M."/>
            <person name="Bristow J."/>
            <person name="Eisen J.A."/>
            <person name="Markowitz V."/>
            <person name="Hugenholtz P."/>
            <person name="Klenk H.P."/>
            <person name="Kyrpides N.C."/>
        </authorList>
    </citation>
    <scope>NUCLEOTIDE SEQUENCE [LARGE SCALE GENOMIC DNA]</scope>
    <source>
        <strain evidence="2">ATCC 33309 / DSM 7299 / CCUG 15893 / LMG 7604 / NCTC 12251 / CI</strain>
    </source>
</reference>
<sequence length="196" mass="21860" precursor="true">MFKNILKIVILGLIGFGLLVYFTAEKPEQVNPNVVANSKLTLENLPKNIELVGSKNIISSSEVFKKGTKTLVIVGNHDSLSVVKDLKKYFPIDMPYVMVANISAAPWFIKKWAIPGKLEELTKDSNIPMVYDYDGSMVKSLNQYDTSKTGFFAYLIDENGNITNIYNGKVKEDAMEGSMSEDEKKASLQPLVDLLK</sequence>
<gene>
    <name evidence="1" type="ordered locus">Arnit_1926</name>
</gene>
<name>D5V1Z6_ARCNC</name>
<dbReference type="AlphaFoldDB" id="D5V1Z6"/>
<keyword evidence="2" id="KW-1185">Reference proteome</keyword>
<dbReference type="Proteomes" id="UP000000939">
    <property type="component" value="Chromosome"/>
</dbReference>
<evidence type="ECO:0008006" key="3">
    <source>
        <dbReference type="Google" id="ProtNLM"/>
    </source>
</evidence>
<dbReference type="STRING" id="572480.Arnit_1926"/>
<dbReference type="EMBL" id="CP001999">
    <property type="protein sequence ID" value="ADG93580.1"/>
    <property type="molecule type" value="Genomic_DNA"/>
</dbReference>
<evidence type="ECO:0000313" key="1">
    <source>
        <dbReference type="EMBL" id="ADG93580.1"/>
    </source>
</evidence>
<organism evidence="1 2">
    <name type="scientific">Arcobacter nitrofigilis (strain ATCC 33309 / DSM 7299 / CCUG 15893 / LMG 7604 / NCTC 12251 / CI)</name>
    <name type="common">Campylobacter nitrofigilis</name>
    <dbReference type="NCBI Taxonomy" id="572480"/>
    <lineage>
        <taxon>Bacteria</taxon>
        <taxon>Pseudomonadati</taxon>
        <taxon>Campylobacterota</taxon>
        <taxon>Epsilonproteobacteria</taxon>
        <taxon>Campylobacterales</taxon>
        <taxon>Arcobacteraceae</taxon>
        <taxon>Arcobacter</taxon>
    </lineage>
</organism>
<protein>
    <recommendedName>
        <fullName evidence="3">Thioredoxin domain-containing protein</fullName>
    </recommendedName>
</protein>
<accession>D5V1Z6</accession>
<evidence type="ECO:0000313" key="2">
    <source>
        <dbReference type="Proteomes" id="UP000000939"/>
    </source>
</evidence>
<dbReference type="RefSeq" id="WP_013135725.1">
    <property type="nucleotide sequence ID" value="NC_014166.1"/>
</dbReference>
<proteinExistence type="predicted"/>
<dbReference type="KEGG" id="ant:Arnit_1926"/>